<dbReference type="AlphaFoldDB" id="A0ABD0AIQ5"/>
<protein>
    <recommendedName>
        <fullName evidence="4">SEC10/PgrA surface exclusion domain-containing protein</fullName>
    </recommendedName>
</protein>
<dbReference type="EMBL" id="BNHY01000099">
    <property type="protein sequence ID" value="GHN34835.1"/>
    <property type="molecule type" value="Genomic_DNA"/>
</dbReference>
<dbReference type="Proteomes" id="UP001054884">
    <property type="component" value="Unassembled WGS sequence"/>
</dbReference>
<evidence type="ECO:0000313" key="2">
    <source>
        <dbReference type="EMBL" id="GHN34835.1"/>
    </source>
</evidence>
<dbReference type="InterPro" id="IPR027607">
    <property type="entry name" value="Surf_Exclu_SEC10/PgrA"/>
</dbReference>
<reference evidence="2 3" key="1">
    <citation type="journal article" date="2022" name="J. Dairy Sci.">
        <title>Genetic diversity of Lactobacillus delbrueckii isolated from raw milk in Hokkaido, Japan.</title>
        <authorList>
            <person name="Tsuchihashi H."/>
            <person name="Ichikawa A."/>
            <person name="Takeda M."/>
            <person name="Koizumi A."/>
            <person name="Mizoguchi C."/>
            <person name="Ishida T."/>
            <person name="Kimura K."/>
        </authorList>
    </citation>
    <scope>NUCLEOTIDE SEQUENCE [LARGE SCALE GENOMIC DNA]</scope>
    <source>
        <strain evidence="2 3">ME-791</strain>
    </source>
</reference>
<dbReference type="RefSeq" id="WP_236160462.1">
    <property type="nucleotide sequence ID" value="NZ_BNHQ01000085.1"/>
</dbReference>
<organism evidence="2 3">
    <name type="scientific">Lactobacillus delbrueckii</name>
    <dbReference type="NCBI Taxonomy" id="1584"/>
    <lineage>
        <taxon>Bacteria</taxon>
        <taxon>Bacillati</taxon>
        <taxon>Bacillota</taxon>
        <taxon>Bacilli</taxon>
        <taxon>Lactobacillales</taxon>
        <taxon>Lactobacillaceae</taxon>
        <taxon>Lactobacillus</taxon>
    </lineage>
</organism>
<evidence type="ECO:0000256" key="1">
    <source>
        <dbReference type="SAM" id="MobiDB-lite"/>
    </source>
</evidence>
<gene>
    <name evidence="2" type="ORF">ME791_19870</name>
</gene>
<accession>A0ABD0AIQ5</accession>
<feature type="region of interest" description="Disordered" evidence="1">
    <location>
        <begin position="1"/>
        <end position="54"/>
    </location>
</feature>
<dbReference type="NCBIfam" id="TIGR04320">
    <property type="entry name" value="Surf_Exclu_PgrA"/>
    <property type="match status" value="1"/>
</dbReference>
<evidence type="ECO:0000313" key="3">
    <source>
        <dbReference type="Proteomes" id="UP001054884"/>
    </source>
</evidence>
<name>A0ABD0AIQ5_9LACO</name>
<feature type="compositionally biased region" description="Basic and acidic residues" evidence="1">
    <location>
        <begin position="31"/>
        <end position="54"/>
    </location>
</feature>
<proteinExistence type="predicted"/>
<comment type="caution">
    <text evidence="2">The sequence shown here is derived from an EMBL/GenBank/DDBJ whole genome shotgun (WGS) entry which is preliminary data.</text>
</comment>
<evidence type="ECO:0008006" key="4">
    <source>
        <dbReference type="Google" id="ProtNLM"/>
    </source>
</evidence>
<feature type="compositionally biased region" description="Basic and acidic residues" evidence="1">
    <location>
        <begin position="1"/>
        <end position="20"/>
    </location>
</feature>
<sequence>MADQEGKVSRAQDKVDHAQKAVDQVNGQVKELTDADNEAKAASDAANKDLAAKKAAESEAEQEYQALPKVVANDALKQATLAFANAQKQYNNKEIDEATYKQAINTWADAMAAGMNLNTYYGLDSDRNVNVDLNNLTQEQQEELNAYLVQLLNSARTVLGTADLAGNVVGSVGANAAASEIAVGYRNDRWNSFVNHHDNAAVNSVAKKYALAVPENSSGQLIENLHTLLMGKFADQDHINMYDAKKSVYKGVIGMLFDDYKNGNKMGHAVSLLGLNVLNYDKTNMNLTTYIGVSSDGTDVAEGYHLQQYHFIVVPNLTDQVTTTITTDDNGTYTSVTILPGRISDAST</sequence>